<sequence>MIQAVVFDIGRVLIEWEPERFYDKELGEARRRAFFDAVPIHAMNERVDLGEVWADSVSALAKDHPDWAEEIGHWHGRWIEMASPEIPRSVRLLRALRAKGVPVFALSNFGVETFAHAATHYPFFHEFDRAFVSGHLRLAKPDPAIYEVLERETGVPPSALLFTDDRADDIAAAAARGWHTHLFEGPDAFADRLVAEGLLSEEEAR</sequence>
<dbReference type="InterPro" id="IPR006439">
    <property type="entry name" value="HAD-SF_hydro_IA"/>
</dbReference>
<dbReference type="EMBL" id="CADCUU010000300">
    <property type="protein sequence ID" value="CAA9419158.1"/>
    <property type="molecule type" value="Genomic_DNA"/>
</dbReference>
<dbReference type="SUPFAM" id="SSF56784">
    <property type="entry name" value="HAD-like"/>
    <property type="match status" value="1"/>
</dbReference>
<gene>
    <name evidence="1" type="ORF">AVDCRST_MAG15-2435</name>
</gene>
<dbReference type="AlphaFoldDB" id="A0A6J4PMW2"/>
<dbReference type="EC" id="3.8.1.2" evidence="1"/>
<proteinExistence type="predicted"/>
<protein>
    <submittedName>
        <fullName evidence="1">Hydrolase</fullName>
        <ecNumber evidence="1">3.8.1.2</ecNumber>
    </submittedName>
</protein>
<dbReference type="PANTHER" id="PTHR43611">
    <property type="entry name" value="ALPHA-D-GLUCOSE 1-PHOSPHATE PHOSPHATASE"/>
    <property type="match status" value="1"/>
</dbReference>
<name>A0A6J4PMW2_9RHOB</name>
<dbReference type="SFLD" id="SFLDS00003">
    <property type="entry name" value="Haloacid_Dehalogenase"/>
    <property type="match status" value="1"/>
</dbReference>
<dbReference type="Pfam" id="PF00702">
    <property type="entry name" value="Hydrolase"/>
    <property type="match status" value="1"/>
</dbReference>
<accession>A0A6J4PMW2</accession>
<dbReference type="InterPro" id="IPR023198">
    <property type="entry name" value="PGP-like_dom2"/>
</dbReference>
<dbReference type="GO" id="GO:0018784">
    <property type="term" value="F:(S)-2-haloacid dehalogenase activity"/>
    <property type="evidence" value="ECO:0007669"/>
    <property type="project" value="UniProtKB-EC"/>
</dbReference>
<dbReference type="InterPro" id="IPR036412">
    <property type="entry name" value="HAD-like_sf"/>
</dbReference>
<dbReference type="PRINTS" id="PR00413">
    <property type="entry name" value="HADHALOGNASE"/>
</dbReference>
<dbReference type="SFLD" id="SFLDG01129">
    <property type="entry name" value="C1.5:_HAD__Beta-PGM__Phosphata"/>
    <property type="match status" value="1"/>
</dbReference>
<reference evidence="1" key="1">
    <citation type="submission" date="2020-02" db="EMBL/GenBank/DDBJ databases">
        <authorList>
            <person name="Meier V. D."/>
        </authorList>
    </citation>
    <scope>NUCLEOTIDE SEQUENCE</scope>
    <source>
        <strain evidence="1">AVDCRST_MAG15</strain>
    </source>
</reference>
<dbReference type="NCBIfam" id="TIGR01549">
    <property type="entry name" value="HAD-SF-IA-v1"/>
    <property type="match status" value="1"/>
</dbReference>
<keyword evidence="1" id="KW-0378">Hydrolase</keyword>
<evidence type="ECO:0000313" key="1">
    <source>
        <dbReference type="EMBL" id="CAA9419158.1"/>
    </source>
</evidence>
<dbReference type="NCBIfam" id="TIGR01509">
    <property type="entry name" value="HAD-SF-IA-v3"/>
    <property type="match status" value="1"/>
</dbReference>
<dbReference type="InterPro" id="IPR023214">
    <property type="entry name" value="HAD_sf"/>
</dbReference>
<dbReference type="Gene3D" id="3.40.50.1000">
    <property type="entry name" value="HAD superfamily/HAD-like"/>
    <property type="match status" value="1"/>
</dbReference>
<dbReference type="PANTHER" id="PTHR43611:SF3">
    <property type="entry name" value="FLAVIN MONONUCLEOTIDE HYDROLASE 1, CHLOROPLATIC"/>
    <property type="match status" value="1"/>
</dbReference>
<organism evidence="1">
    <name type="scientific">uncultured Rubellimicrobium sp</name>
    <dbReference type="NCBI Taxonomy" id="543078"/>
    <lineage>
        <taxon>Bacteria</taxon>
        <taxon>Pseudomonadati</taxon>
        <taxon>Pseudomonadota</taxon>
        <taxon>Alphaproteobacteria</taxon>
        <taxon>Rhodobacterales</taxon>
        <taxon>Roseobacteraceae</taxon>
        <taxon>Rubellimicrobium</taxon>
        <taxon>environmental samples</taxon>
    </lineage>
</organism>
<dbReference type="Gene3D" id="1.10.150.240">
    <property type="entry name" value="Putative phosphatase, domain 2"/>
    <property type="match status" value="1"/>
</dbReference>